<evidence type="ECO:0008006" key="5">
    <source>
        <dbReference type="Google" id="ProtNLM"/>
    </source>
</evidence>
<reference evidence="3" key="1">
    <citation type="journal article" date="2022" name="Cell">
        <title>Design, construction, and in vivo augmentation of a complex gut microbiome.</title>
        <authorList>
            <person name="Cheng A.G."/>
            <person name="Ho P.Y."/>
            <person name="Aranda-Diaz A."/>
            <person name="Jain S."/>
            <person name="Yu F.B."/>
            <person name="Meng X."/>
            <person name="Wang M."/>
            <person name="Iakiviak M."/>
            <person name="Nagashima K."/>
            <person name="Zhao A."/>
            <person name="Murugkar P."/>
            <person name="Patil A."/>
            <person name="Atabakhsh K."/>
            <person name="Weakley A."/>
            <person name="Yan J."/>
            <person name="Brumbaugh A.R."/>
            <person name="Higginbottom S."/>
            <person name="Dimas A."/>
            <person name="Shiver A.L."/>
            <person name="Deutschbauer A."/>
            <person name="Neff N."/>
            <person name="Sonnenburg J.L."/>
            <person name="Huang K.C."/>
            <person name="Fischbach M.A."/>
        </authorList>
    </citation>
    <scope>NUCLEOTIDE SEQUENCE</scope>
    <source>
        <strain evidence="3">AP11</strain>
    </source>
</reference>
<feature type="chain" id="PRO_5046879891" description="Cell surface protein" evidence="2">
    <location>
        <begin position="23"/>
        <end position="1007"/>
    </location>
</feature>
<gene>
    <name evidence="3" type="ORF">NQ491_06185</name>
</gene>
<accession>A0ABY5UVZ0</accession>
<protein>
    <recommendedName>
        <fullName evidence="5">Cell surface protein</fullName>
    </recommendedName>
</protein>
<proteinExistence type="predicted"/>
<dbReference type="Proteomes" id="UP001059295">
    <property type="component" value="Chromosome"/>
</dbReference>
<keyword evidence="2" id="KW-0732">Signal</keyword>
<keyword evidence="1" id="KW-0175">Coiled coil</keyword>
<dbReference type="GeneID" id="82891305"/>
<feature type="coiled-coil region" evidence="1">
    <location>
        <begin position="42"/>
        <end position="166"/>
    </location>
</feature>
<dbReference type="EMBL" id="CP102294">
    <property type="protein sequence ID" value="UWN56260.1"/>
    <property type="molecule type" value="Genomic_DNA"/>
</dbReference>
<sequence length="1007" mass="108847">MKRIFINRVLAFLLIGATLTYAGCKDYDDDIGNVQTELSETAAALQEQLGALQTALTGAQNEAAAATQKAAAAKEAADEAAETAAAAQKAVADAKTEAIREAISQCQSLISDKADQSALDELASQIEGIEKNLSQTLKDYATIDDMQKFEKALEVQQKALEKYADELGDKASSADLTALDQKLSGLIENIRKSAIDQATLEKAVKDLNAEIMKKVGEQLSSLSGVLSSRLTSVTLVPGLYVDGIPTIEFLSVSYNALTINPDGSTKKAAKATIVSDESTTADYRLNPTGVQKEDIGTPSFVSTTAVTRAAETGENTPVKVVGHDIENGILTVNAAKTSTESLKLDGNKIYTVALKVPVADDCLFENETEAYVYSEYVRLEESTVTPVIAAQFDNSQQITDFDCAHGAHHHFSDYATIYGAAQAEKISKSIKYNEPFDLAGMVTGCYDDGANANEMTADKLEGYGLKFRFELAPDAYKLGPNQTDQQQFARIDGTTITSQVPGGEANNRAAIDKEPIVRVTLVDTTNENQIVDVAYFKIKWVENSVSPDPIELGEIKTYVQNLSCSAIENDFLWKDMTQYVYAKVKEGGMSKDEFEAIYKLKVNGEGTFGEGDGVITEQTSDVSEDAVALKWTLDAEAIGKIVPATSKEYSILITYTDPKGVAGDVTFSLKCTVNVTLPSISGYYDHYWLTPGKLVNIYPVQYNPDTNVMPAGTTCVYNYDLMQLFTPGADIVKDVLTPCGKWDLQFALTQPVTGYAPNLSVEPAGAADDAGYSLLKGGETAAELTFADGVDNWYAPRHPDANAVSFSIEKNDAGKNLIDSDTPKQVTLKVWADLNGYNKMQVAEFNANIIAPLTINAELENASFRDHVIGGSEIDCSNAFTMTDFNGYIVAESDIVDAEEKEKYAAALWKYYEVESVVWDTDNAKIGMKREGGSIKPDDQLTAEQSMPLADVYAGASITAKDSKLVFTNNSAGAGVEEACNVFIPATVKYGYGETTKWVKVRLEPGK</sequence>
<evidence type="ECO:0000313" key="4">
    <source>
        <dbReference type="Proteomes" id="UP001059295"/>
    </source>
</evidence>
<evidence type="ECO:0000256" key="2">
    <source>
        <dbReference type="SAM" id="SignalP"/>
    </source>
</evidence>
<name>A0ABY5UVZ0_9BACT</name>
<dbReference type="RefSeq" id="WP_019246039.1">
    <property type="nucleotide sequence ID" value="NZ_CAPH01000013.1"/>
</dbReference>
<feature type="signal peptide" evidence="2">
    <location>
        <begin position="1"/>
        <end position="22"/>
    </location>
</feature>
<evidence type="ECO:0000256" key="1">
    <source>
        <dbReference type="SAM" id="Coils"/>
    </source>
</evidence>
<evidence type="ECO:0000313" key="3">
    <source>
        <dbReference type="EMBL" id="UWN56260.1"/>
    </source>
</evidence>
<keyword evidence="4" id="KW-1185">Reference proteome</keyword>
<organism evidence="3 4">
    <name type="scientific">Alistipes ihumii AP11</name>
    <dbReference type="NCBI Taxonomy" id="1211813"/>
    <lineage>
        <taxon>Bacteria</taxon>
        <taxon>Pseudomonadati</taxon>
        <taxon>Bacteroidota</taxon>
        <taxon>Bacteroidia</taxon>
        <taxon>Bacteroidales</taxon>
        <taxon>Rikenellaceae</taxon>
        <taxon>Alistipes</taxon>
    </lineage>
</organism>